<feature type="compositionally biased region" description="Basic and acidic residues" evidence="2">
    <location>
        <begin position="98"/>
        <end position="113"/>
    </location>
</feature>
<keyword evidence="1" id="KW-0175">Coiled coil</keyword>
<keyword evidence="4" id="KW-1185">Reference proteome</keyword>
<feature type="region of interest" description="Disordered" evidence="2">
    <location>
        <begin position="76"/>
        <end position="162"/>
    </location>
</feature>
<reference evidence="3" key="1">
    <citation type="submission" date="2018-11" db="EMBL/GenBank/DDBJ databases">
        <authorList>
            <person name="Grassa J C."/>
        </authorList>
    </citation>
    <scope>NUCLEOTIDE SEQUENCE [LARGE SCALE GENOMIC DNA]</scope>
</reference>
<reference evidence="3" key="2">
    <citation type="submission" date="2021-03" db="UniProtKB">
        <authorList>
            <consortium name="EnsemblPlants"/>
        </authorList>
    </citation>
    <scope>IDENTIFICATION</scope>
</reference>
<evidence type="ECO:0000313" key="3">
    <source>
        <dbReference type="EnsemblPlants" id="cds.evm.model.09.606"/>
    </source>
</evidence>
<protein>
    <recommendedName>
        <fullName evidence="5">Retrotransposon gag domain-containing protein</fullName>
    </recommendedName>
</protein>
<dbReference type="Gramene" id="evm.model.09.606">
    <property type="protein sequence ID" value="cds.evm.model.09.606"/>
    <property type="gene ID" value="evm.TU.09.606"/>
</dbReference>
<dbReference type="EMBL" id="UZAU01000728">
    <property type="status" value="NOT_ANNOTATED_CDS"/>
    <property type="molecule type" value="Genomic_DNA"/>
</dbReference>
<evidence type="ECO:0000256" key="2">
    <source>
        <dbReference type="SAM" id="MobiDB-lite"/>
    </source>
</evidence>
<evidence type="ECO:0000313" key="4">
    <source>
        <dbReference type="Proteomes" id="UP000596661"/>
    </source>
</evidence>
<accession>A0A803QGS9</accession>
<feature type="coiled-coil region" evidence="1">
    <location>
        <begin position="32"/>
        <end position="59"/>
    </location>
</feature>
<evidence type="ECO:0000256" key="1">
    <source>
        <dbReference type="SAM" id="Coils"/>
    </source>
</evidence>
<dbReference type="EnsemblPlants" id="evm.model.09.606">
    <property type="protein sequence ID" value="cds.evm.model.09.606"/>
    <property type="gene ID" value="evm.TU.09.606"/>
</dbReference>
<evidence type="ECO:0008006" key="5">
    <source>
        <dbReference type="Google" id="ProtNLM"/>
    </source>
</evidence>
<dbReference type="AlphaFoldDB" id="A0A803QGS9"/>
<organism evidence="3 4">
    <name type="scientific">Cannabis sativa</name>
    <name type="common">Hemp</name>
    <name type="synonym">Marijuana</name>
    <dbReference type="NCBI Taxonomy" id="3483"/>
    <lineage>
        <taxon>Eukaryota</taxon>
        <taxon>Viridiplantae</taxon>
        <taxon>Streptophyta</taxon>
        <taxon>Embryophyta</taxon>
        <taxon>Tracheophyta</taxon>
        <taxon>Spermatophyta</taxon>
        <taxon>Magnoliopsida</taxon>
        <taxon>eudicotyledons</taxon>
        <taxon>Gunneridae</taxon>
        <taxon>Pentapetalae</taxon>
        <taxon>rosids</taxon>
        <taxon>fabids</taxon>
        <taxon>Rosales</taxon>
        <taxon>Cannabaceae</taxon>
        <taxon>Cannabis</taxon>
    </lineage>
</organism>
<dbReference type="Proteomes" id="UP000596661">
    <property type="component" value="Chromosome 9"/>
</dbReference>
<proteinExistence type="predicted"/>
<sequence>MVETRNHTRQPRPLKIPRIQGTKKQLHDYTELLALRQKAADHEDELAAQIEQNRRMQEIMAAMQKAMEMAGIHVHPKAMPLGPGETHEESPPSTQIHKNREPSPIRYPLERCPKKNPTSFPEKKKKAQGSQKVRSDFSKGKGPQRGRLPRVSTRPQDREDQKSIYVHHKPGERGSAEEWFKKLEPGSVDCWNKLQVSFRRQFVATRKINLEVLFNWRAKIHARDTASWTCPPHHTPDKQSTVTQRYTQNLTLALAQSNLGMPTNNLSEMNAQIPAQSALATSMARAPQSFQSKRSS</sequence>
<name>A0A803QGS9_CANSA</name>